<evidence type="ECO:0000256" key="2">
    <source>
        <dbReference type="ARBA" id="ARBA00005179"/>
    </source>
</evidence>
<proteinExistence type="inferred from homology"/>
<dbReference type="RefSeq" id="XP_060324907.1">
    <property type="nucleotide sequence ID" value="XM_060475865.1"/>
</dbReference>
<evidence type="ECO:0000313" key="10">
    <source>
        <dbReference type="EMBL" id="KAK0443940.1"/>
    </source>
</evidence>
<feature type="signal peptide" evidence="9">
    <location>
        <begin position="1"/>
        <end position="18"/>
    </location>
</feature>
<protein>
    <submittedName>
        <fullName evidence="10">Cytochrome P450</fullName>
    </submittedName>
</protein>
<comment type="pathway">
    <text evidence="2">Secondary metabolite biosynthesis.</text>
</comment>
<dbReference type="GO" id="GO:0016705">
    <property type="term" value="F:oxidoreductase activity, acting on paired donors, with incorporation or reduction of molecular oxygen"/>
    <property type="evidence" value="ECO:0007669"/>
    <property type="project" value="InterPro"/>
</dbReference>
<evidence type="ECO:0000256" key="6">
    <source>
        <dbReference type="ARBA" id="ARBA00023004"/>
    </source>
</evidence>
<evidence type="ECO:0000256" key="9">
    <source>
        <dbReference type="SAM" id="SignalP"/>
    </source>
</evidence>
<dbReference type="GO" id="GO:0004497">
    <property type="term" value="F:monooxygenase activity"/>
    <property type="evidence" value="ECO:0007669"/>
    <property type="project" value="UniProtKB-KW"/>
</dbReference>
<dbReference type="AlphaFoldDB" id="A0AA39JL43"/>
<keyword evidence="8" id="KW-0349">Heme</keyword>
<keyword evidence="6 8" id="KW-0408">Iron</keyword>
<evidence type="ECO:0000256" key="4">
    <source>
        <dbReference type="ARBA" id="ARBA00022723"/>
    </source>
</evidence>
<dbReference type="GO" id="GO:0020037">
    <property type="term" value="F:heme binding"/>
    <property type="evidence" value="ECO:0007669"/>
    <property type="project" value="InterPro"/>
</dbReference>
<reference evidence="10" key="1">
    <citation type="submission" date="2023-06" db="EMBL/GenBank/DDBJ databases">
        <authorList>
            <consortium name="Lawrence Berkeley National Laboratory"/>
            <person name="Ahrendt S."/>
            <person name="Sahu N."/>
            <person name="Indic B."/>
            <person name="Wong-Bajracharya J."/>
            <person name="Merenyi Z."/>
            <person name="Ke H.-M."/>
            <person name="Monk M."/>
            <person name="Kocsube S."/>
            <person name="Drula E."/>
            <person name="Lipzen A."/>
            <person name="Balint B."/>
            <person name="Henrissat B."/>
            <person name="Andreopoulos B."/>
            <person name="Martin F.M."/>
            <person name="Harder C.B."/>
            <person name="Rigling D."/>
            <person name="Ford K.L."/>
            <person name="Foster G.D."/>
            <person name="Pangilinan J."/>
            <person name="Papanicolaou A."/>
            <person name="Barry K."/>
            <person name="LaButti K."/>
            <person name="Viragh M."/>
            <person name="Koriabine M."/>
            <person name="Yan M."/>
            <person name="Riley R."/>
            <person name="Champramary S."/>
            <person name="Plett K.L."/>
            <person name="Tsai I.J."/>
            <person name="Slot J."/>
            <person name="Sipos G."/>
            <person name="Plett J."/>
            <person name="Nagy L.G."/>
            <person name="Grigoriev I.V."/>
        </authorList>
    </citation>
    <scope>NUCLEOTIDE SEQUENCE</scope>
    <source>
        <strain evidence="10">CCBAS 213</strain>
    </source>
</reference>
<organism evidence="10 11">
    <name type="scientific">Armillaria tabescens</name>
    <name type="common">Ringless honey mushroom</name>
    <name type="synonym">Agaricus tabescens</name>
    <dbReference type="NCBI Taxonomy" id="1929756"/>
    <lineage>
        <taxon>Eukaryota</taxon>
        <taxon>Fungi</taxon>
        <taxon>Dikarya</taxon>
        <taxon>Basidiomycota</taxon>
        <taxon>Agaricomycotina</taxon>
        <taxon>Agaricomycetes</taxon>
        <taxon>Agaricomycetidae</taxon>
        <taxon>Agaricales</taxon>
        <taxon>Marasmiineae</taxon>
        <taxon>Physalacriaceae</taxon>
        <taxon>Desarmillaria</taxon>
    </lineage>
</organism>
<dbReference type="InterPro" id="IPR036396">
    <property type="entry name" value="Cyt_P450_sf"/>
</dbReference>
<dbReference type="InterPro" id="IPR001128">
    <property type="entry name" value="Cyt_P450"/>
</dbReference>
<sequence length="482" mass="53872">MFFFVSLGLSICAHRLSPFHPLSKIPGPIPYKVTKLYGAWICWKGHQYLDWKDLHDEYGPIVRTGPNEVSVIDVQSINAVFGAGGLPKGIYYTCRHVPPPGSTSLILLTGASHASRRRRWSRGLNAQALKDYEVHISERATQLTEKIKDLNSEPLDLVPWLNYFTVDFMGDMAFGGGSELMATDGQGDGIFDMLEIYWRVISAVCHIPWAYQATVFTVSLLSKTFAGMRPYAIRCATNRVQGGSKTKDLWYHLMDEEDIEKFKPPLNDVVADGLLAIVAGADTSSSAMSCMFWCLLSDHECLKRLQHEIDTVFPDGANALDVSKHSELPYLRACINETLRLFPPLPTNGPREVPRGSHGKVVFGHLLPGGTQVYIPPYTIHRNPQYFSPFPDKFVPERWITSSGFSENHNLNAFIPFSSGPANCVGKKLAMQEMMMLTSLLVQKFDMRFAEGFDSAAWPLGILDHFVTTRPNLPVVMTPRAQ</sequence>
<dbReference type="PANTHER" id="PTHR24305">
    <property type="entry name" value="CYTOCHROME P450"/>
    <property type="match status" value="1"/>
</dbReference>
<keyword evidence="4 8" id="KW-0479">Metal-binding</keyword>
<dbReference type="PRINTS" id="PR00463">
    <property type="entry name" value="EP450I"/>
</dbReference>
<dbReference type="InterPro" id="IPR050121">
    <property type="entry name" value="Cytochrome_P450_monoxygenase"/>
</dbReference>
<evidence type="ECO:0000256" key="3">
    <source>
        <dbReference type="ARBA" id="ARBA00010617"/>
    </source>
</evidence>
<dbReference type="Pfam" id="PF00067">
    <property type="entry name" value="p450"/>
    <property type="match status" value="1"/>
</dbReference>
<keyword evidence="11" id="KW-1185">Reference proteome</keyword>
<dbReference type="GO" id="GO:0005506">
    <property type="term" value="F:iron ion binding"/>
    <property type="evidence" value="ECO:0007669"/>
    <property type="project" value="InterPro"/>
</dbReference>
<dbReference type="PRINTS" id="PR00385">
    <property type="entry name" value="P450"/>
</dbReference>
<dbReference type="GeneID" id="85359413"/>
<evidence type="ECO:0000256" key="5">
    <source>
        <dbReference type="ARBA" id="ARBA00023002"/>
    </source>
</evidence>
<name>A0AA39JL43_ARMTA</name>
<dbReference type="PANTHER" id="PTHR24305:SF187">
    <property type="entry name" value="P450, PUTATIVE (EUROFUNG)-RELATED"/>
    <property type="match status" value="1"/>
</dbReference>
<dbReference type="Proteomes" id="UP001175211">
    <property type="component" value="Unassembled WGS sequence"/>
</dbReference>
<dbReference type="EMBL" id="JAUEPS010000056">
    <property type="protein sequence ID" value="KAK0443940.1"/>
    <property type="molecule type" value="Genomic_DNA"/>
</dbReference>
<keyword evidence="9" id="KW-0732">Signal</keyword>
<evidence type="ECO:0000313" key="11">
    <source>
        <dbReference type="Proteomes" id="UP001175211"/>
    </source>
</evidence>
<dbReference type="Gene3D" id="1.10.630.10">
    <property type="entry name" value="Cytochrome P450"/>
    <property type="match status" value="1"/>
</dbReference>
<comment type="caution">
    <text evidence="10">The sequence shown here is derived from an EMBL/GenBank/DDBJ whole genome shotgun (WGS) entry which is preliminary data.</text>
</comment>
<comment type="cofactor">
    <cofactor evidence="1 8">
        <name>heme</name>
        <dbReference type="ChEBI" id="CHEBI:30413"/>
    </cofactor>
</comment>
<accession>A0AA39JL43</accession>
<gene>
    <name evidence="10" type="ORF">EV420DRAFT_1622839</name>
</gene>
<evidence type="ECO:0000256" key="8">
    <source>
        <dbReference type="PIRSR" id="PIRSR602401-1"/>
    </source>
</evidence>
<keyword evidence="5" id="KW-0560">Oxidoreductase</keyword>
<evidence type="ECO:0000256" key="1">
    <source>
        <dbReference type="ARBA" id="ARBA00001971"/>
    </source>
</evidence>
<feature type="binding site" description="axial binding residue" evidence="8">
    <location>
        <position position="424"/>
    </location>
    <ligand>
        <name>heme</name>
        <dbReference type="ChEBI" id="CHEBI:30413"/>
    </ligand>
    <ligandPart>
        <name>Fe</name>
        <dbReference type="ChEBI" id="CHEBI:18248"/>
    </ligandPart>
</feature>
<keyword evidence="7" id="KW-0503">Monooxygenase</keyword>
<evidence type="ECO:0000256" key="7">
    <source>
        <dbReference type="ARBA" id="ARBA00023033"/>
    </source>
</evidence>
<feature type="chain" id="PRO_5041285200" evidence="9">
    <location>
        <begin position="19"/>
        <end position="482"/>
    </location>
</feature>
<dbReference type="InterPro" id="IPR002401">
    <property type="entry name" value="Cyt_P450_E_grp-I"/>
</dbReference>
<dbReference type="SUPFAM" id="SSF48264">
    <property type="entry name" value="Cytochrome P450"/>
    <property type="match status" value="1"/>
</dbReference>
<comment type="similarity">
    <text evidence="3">Belongs to the cytochrome P450 family.</text>
</comment>